<dbReference type="GeneID" id="108850231"/>
<dbReference type="CDD" id="cd01650">
    <property type="entry name" value="RT_nLTR_like"/>
    <property type="match status" value="1"/>
</dbReference>
<accession>A0A6J0N3S2</accession>
<dbReference type="Pfam" id="PF13456">
    <property type="entry name" value="RVT_3"/>
    <property type="match status" value="1"/>
</dbReference>
<protein>
    <submittedName>
        <fullName evidence="4">Uncharacterized protein LOC108850231</fullName>
    </submittedName>
</protein>
<reference evidence="3" key="1">
    <citation type="journal article" date="2019" name="Database">
        <title>The radish genome database (RadishGD): an integrated information resource for radish genomics.</title>
        <authorList>
            <person name="Yu H.J."/>
            <person name="Baek S."/>
            <person name="Lee Y.J."/>
            <person name="Cho A."/>
            <person name="Mun J.H."/>
        </authorList>
    </citation>
    <scope>NUCLEOTIDE SEQUENCE [LARGE SCALE GENOMIC DNA]</scope>
    <source>
        <strain evidence="3">cv. WK10039</strain>
    </source>
</reference>
<dbReference type="SUPFAM" id="SSF53098">
    <property type="entry name" value="Ribonuclease H-like"/>
    <property type="match status" value="1"/>
</dbReference>
<evidence type="ECO:0000259" key="1">
    <source>
        <dbReference type="Pfam" id="PF03372"/>
    </source>
</evidence>
<organism evidence="3 4">
    <name type="scientific">Raphanus sativus</name>
    <name type="common">Radish</name>
    <name type="synonym">Raphanus raphanistrum var. sativus</name>
    <dbReference type="NCBI Taxonomy" id="3726"/>
    <lineage>
        <taxon>Eukaryota</taxon>
        <taxon>Viridiplantae</taxon>
        <taxon>Streptophyta</taxon>
        <taxon>Embryophyta</taxon>
        <taxon>Tracheophyta</taxon>
        <taxon>Spermatophyta</taxon>
        <taxon>Magnoliopsida</taxon>
        <taxon>eudicotyledons</taxon>
        <taxon>Gunneridae</taxon>
        <taxon>Pentapetalae</taxon>
        <taxon>rosids</taxon>
        <taxon>malvids</taxon>
        <taxon>Brassicales</taxon>
        <taxon>Brassicaceae</taxon>
        <taxon>Brassiceae</taxon>
        <taxon>Raphanus</taxon>
    </lineage>
</organism>
<dbReference type="InterPro" id="IPR036397">
    <property type="entry name" value="RNaseH_sf"/>
</dbReference>
<evidence type="ECO:0000313" key="4">
    <source>
        <dbReference type="RefSeq" id="XP_018479302.1"/>
    </source>
</evidence>
<dbReference type="InterPro" id="IPR005135">
    <property type="entry name" value="Endo/exonuclease/phosphatase"/>
</dbReference>
<dbReference type="Pfam" id="PF03372">
    <property type="entry name" value="Exo_endo_phos"/>
    <property type="match status" value="1"/>
</dbReference>
<proteinExistence type="predicted"/>
<dbReference type="InterPro" id="IPR012337">
    <property type="entry name" value="RNaseH-like_sf"/>
</dbReference>
<sequence>METKNPTAKVLKDLHWLQTNNHFAVPPHTPGGGGLFISWKKDIDLQVRSSSHNFIDAIISYKGKTWQTTFVYGEPDQSKRYEAWKTLSSLKPASGDPWLLTGDFNEIIDNSEKCGGPERAEGTFCAFRGFLSENGLFDLKFSGRYLSWRGKRHSHLVLCRLDRTVSNSEWAEIFPSSRNQYLKFEGSDHRPLLTFLDTSRKKSAKIFRFDRRLNENEEIKKLITEIWESSPQLSVEGRLTLCRRAICTWSKKFHESSQKALEETKEKLEAALLNTNPDEELIHELNMKLLHLYKAEESFWQQRSRQLWLVLGDSNTGYFHAVAKGRSARNKFSVITDDRGVHVYEEEEISKVISAYYSKLFQSCPFDGQHTISEALQPCITKEQNEKLIMMPQAKEIKEATFAIHADKAPGPDGFSASFFQSNWEVVGPAVVKEIQIFFASGILAPSINKTHVRLIPKISGAQRVEDYRPIALCNIFYKIISKLLSIRLKTVLSSIISENQSAFVPGRAIADNVLITHESRQICQKPMTESNGTLFYKSYNDWDFIRSGLTGSCNVLLREVLSGLCKSAEKKGLLQGVRVARGSPRVSHLLFADDTMFFADDTMFFGLASPTNCETLVKILKDYERASGQMINKAKSSITFSSKTPPEVKEQVKLRLGITKEGGLGKYLGLPEHFGRKKKDLFTSIVDKIRQKAVSWSSKKLSRAGKLTMLKSVLSAIPTYTMSCFQLPVSLCKRIQSVLTRFWWDGTEDKKKISWVSWDRLTQPKAMGGLGLRDIQIFNQALLAKLAWRLVTAPESLLARVLLGKYCHGKHFLEVQSPQTCSHGWRGILFGRDLLTKNLGKAVGNGQTTRLWKDSWIVMDRMEKPMGPMKESDLDLIVSDLLTDDLQWNSKRINEVLPEYLEQILCIQPSRKGAEDSYIWHPTASGIYSTKSGYYAASISYTECVPLKTAVHIAADDSFKEVIVKFRSAVCLPPSGFTLNILPWIYWAIWLARNALIFEDRRFSPEDTALKGLRLAKEWLEAQGNKSGELLPSLRVQDTHRPPTSSVSQQIICHTDAAWKSDKKMAGLGWIFTGPSLATSSQGSMIHRFVNSPLIGEALAVRSALCMALTRDFTELQVCSDNKTLIRTISGESQSKEIIGIVSDIRVISSEFASISFSHIPISMNSVADGVAKEALLSSLFV</sequence>
<dbReference type="InterPro" id="IPR002156">
    <property type="entry name" value="RNaseH_domain"/>
</dbReference>
<dbReference type="Proteomes" id="UP000504610">
    <property type="component" value="Chromosome 4"/>
</dbReference>
<dbReference type="RefSeq" id="XP_018479302.1">
    <property type="nucleotide sequence ID" value="XM_018623800.1"/>
</dbReference>
<feature type="domain" description="RNase H type-1" evidence="2">
    <location>
        <begin position="1056"/>
        <end position="1176"/>
    </location>
</feature>
<dbReference type="Gene3D" id="3.60.10.10">
    <property type="entry name" value="Endonuclease/exonuclease/phosphatase"/>
    <property type="match status" value="1"/>
</dbReference>
<dbReference type="PANTHER" id="PTHR33116:SF86">
    <property type="entry name" value="REVERSE TRANSCRIPTASE DOMAIN-CONTAINING PROTEIN"/>
    <property type="match status" value="1"/>
</dbReference>
<dbReference type="SUPFAM" id="SSF56219">
    <property type="entry name" value="DNase I-like"/>
    <property type="match status" value="1"/>
</dbReference>
<keyword evidence="3" id="KW-1185">Reference proteome</keyword>
<name>A0A6J0N3S2_RAPSA</name>
<dbReference type="AlphaFoldDB" id="A0A6J0N3S2"/>
<evidence type="ECO:0000313" key="3">
    <source>
        <dbReference type="Proteomes" id="UP000504610"/>
    </source>
</evidence>
<reference evidence="4" key="2">
    <citation type="submission" date="2025-08" db="UniProtKB">
        <authorList>
            <consortium name="RefSeq"/>
        </authorList>
    </citation>
    <scope>IDENTIFICATION</scope>
    <source>
        <tissue evidence="4">Leaf</tissue>
    </source>
</reference>
<dbReference type="KEGG" id="rsz:108850231"/>
<feature type="domain" description="Endonuclease/exonuclease/phosphatase" evidence="1">
    <location>
        <begin position="2"/>
        <end position="189"/>
    </location>
</feature>
<dbReference type="GO" id="GO:0003676">
    <property type="term" value="F:nucleic acid binding"/>
    <property type="evidence" value="ECO:0007669"/>
    <property type="project" value="InterPro"/>
</dbReference>
<dbReference type="InterPro" id="IPR044730">
    <property type="entry name" value="RNase_H-like_dom_plant"/>
</dbReference>
<dbReference type="Gene3D" id="3.30.420.10">
    <property type="entry name" value="Ribonuclease H-like superfamily/Ribonuclease H"/>
    <property type="match status" value="1"/>
</dbReference>
<dbReference type="InterPro" id="IPR036691">
    <property type="entry name" value="Endo/exonu/phosph_ase_sf"/>
</dbReference>
<dbReference type="OrthoDB" id="997988at2759"/>
<evidence type="ECO:0000259" key="2">
    <source>
        <dbReference type="Pfam" id="PF13456"/>
    </source>
</evidence>
<gene>
    <name evidence="4" type="primary">LOC108850231</name>
</gene>
<dbReference type="CDD" id="cd06222">
    <property type="entry name" value="RNase_H_like"/>
    <property type="match status" value="1"/>
</dbReference>
<dbReference type="PANTHER" id="PTHR33116">
    <property type="entry name" value="REVERSE TRANSCRIPTASE ZINC-BINDING DOMAIN-CONTAINING PROTEIN-RELATED-RELATED"/>
    <property type="match status" value="1"/>
</dbReference>
<dbReference type="GO" id="GO:0004523">
    <property type="term" value="F:RNA-DNA hybrid ribonuclease activity"/>
    <property type="evidence" value="ECO:0007669"/>
    <property type="project" value="InterPro"/>
</dbReference>